<dbReference type="PANTHER" id="PTHR33132">
    <property type="entry name" value="OSJNBB0118P14.9 PROTEIN"/>
    <property type="match status" value="1"/>
</dbReference>
<reference evidence="2 3" key="1">
    <citation type="submission" date="2022-12" db="EMBL/GenBank/DDBJ databases">
        <title>Chromosome-scale assembly of the Ensete ventricosum genome.</title>
        <authorList>
            <person name="Dussert Y."/>
            <person name="Stocks J."/>
            <person name="Wendawek A."/>
            <person name="Woldeyes F."/>
            <person name="Nichols R.A."/>
            <person name="Borrell J.S."/>
        </authorList>
    </citation>
    <scope>NUCLEOTIDE SEQUENCE [LARGE SCALE GENOMIC DNA]</scope>
    <source>
        <strain evidence="3">cv. Maze</strain>
        <tissue evidence="2">Seeds</tissue>
    </source>
</reference>
<comment type="caution">
    <text evidence="2">The sequence shown here is derived from an EMBL/GenBank/DDBJ whole genome shotgun (WGS) entry which is preliminary data.</text>
</comment>
<name>A0AAV8PRQ8_ENSVE</name>
<evidence type="ECO:0000313" key="2">
    <source>
        <dbReference type="EMBL" id="KAJ8461236.1"/>
    </source>
</evidence>
<gene>
    <name evidence="2" type="ORF">OPV22_034162</name>
</gene>
<keyword evidence="3" id="KW-1185">Reference proteome</keyword>
<protein>
    <submittedName>
        <fullName evidence="2">Uncharacterized protein</fullName>
    </submittedName>
</protein>
<dbReference type="EMBL" id="JAQQAF010000009">
    <property type="protein sequence ID" value="KAJ8461236.1"/>
    <property type="molecule type" value="Genomic_DNA"/>
</dbReference>
<organism evidence="2 3">
    <name type="scientific">Ensete ventricosum</name>
    <name type="common">Abyssinian banana</name>
    <name type="synonym">Musa ensete</name>
    <dbReference type="NCBI Taxonomy" id="4639"/>
    <lineage>
        <taxon>Eukaryota</taxon>
        <taxon>Viridiplantae</taxon>
        <taxon>Streptophyta</taxon>
        <taxon>Embryophyta</taxon>
        <taxon>Tracheophyta</taxon>
        <taxon>Spermatophyta</taxon>
        <taxon>Magnoliopsida</taxon>
        <taxon>Liliopsida</taxon>
        <taxon>Zingiberales</taxon>
        <taxon>Musaceae</taxon>
        <taxon>Ensete</taxon>
    </lineage>
</organism>
<dbReference type="AlphaFoldDB" id="A0AAV8PRQ8"/>
<feature type="region of interest" description="Disordered" evidence="1">
    <location>
        <begin position="1"/>
        <end position="48"/>
    </location>
</feature>
<proteinExistence type="predicted"/>
<feature type="compositionally biased region" description="Pro residues" evidence="1">
    <location>
        <begin position="82"/>
        <end position="91"/>
    </location>
</feature>
<dbReference type="PANTHER" id="PTHR33132:SF142">
    <property type="entry name" value="SERINE-RICH PROTEIN-LIKE PROTEIN"/>
    <property type="match status" value="1"/>
</dbReference>
<feature type="compositionally biased region" description="Low complexity" evidence="1">
    <location>
        <begin position="69"/>
        <end position="81"/>
    </location>
</feature>
<sequence>MATDGAMAVSSPKGEGNKQEKAPKSLASPRSSSGGGGGLCLCSPTTHQGSFRCRFHRSLSTSWMRRSKSMPSSTSTSNPSSFSPPPPPLLLPKPLEAAQN</sequence>
<accession>A0AAV8PRQ8</accession>
<evidence type="ECO:0000313" key="3">
    <source>
        <dbReference type="Proteomes" id="UP001222027"/>
    </source>
</evidence>
<dbReference type="Proteomes" id="UP001222027">
    <property type="component" value="Unassembled WGS sequence"/>
</dbReference>
<feature type="region of interest" description="Disordered" evidence="1">
    <location>
        <begin position="62"/>
        <end position="100"/>
    </location>
</feature>
<evidence type="ECO:0000256" key="1">
    <source>
        <dbReference type="SAM" id="MobiDB-lite"/>
    </source>
</evidence>